<dbReference type="InterPro" id="IPR001789">
    <property type="entry name" value="Sig_transdc_resp-reg_receiver"/>
</dbReference>
<feature type="domain" description="Response regulatory" evidence="7">
    <location>
        <begin position="8"/>
        <end position="131"/>
    </location>
</feature>
<dbReference type="InterPro" id="IPR011006">
    <property type="entry name" value="CheY-like_superfamily"/>
</dbReference>
<dbReference type="InterPro" id="IPR039420">
    <property type="entry name" value="WalR-like"/>
</dbReference>
<dbReference type="SMART" id="SM00421">
    <property type="entry name" value="HTH_LUXR"/>
    <property type="match status" value="1"/>
</dbReference>
<dbReference type="OrthoDB" id="9808843at2"/>
<dbReference type="GO" id="GO:0003677">
    <property type="term" value="F:DNA binding"/>
    <property type="evidence" value="ECO:0007669"/>
    <property type="project" value="UniProtKB-KW"/>
</dbReference>
<dbReference type="InterPro" id="IPR000792">
    <property type="entry name" value="Tscrpt_reg_LuxR_C"/>
</dbReference>
<keyword evidence="4" id="KW-0804">Transcription</keyword>
<dbReference type="eggNOG" id="COG2197">
    <property type="taxonomic scope" value="Bacteria"/>
</dbReference>
<keyword evidence="2" id="KW-0805">Transcription regulation</keyword>
<name>W7ITT1_9PSEU</name>
<keyword evidence="3" id="KW-0238">DNA-binding</keyword>
<dbReference type="AlphaFoldDB" id="W7ITT1"/>
<protein>
    <submittedName>
        <fullName evidence="8">Putative two-component system response regulator</fullName>
    </submittedName>
</protein>
<evidence type="ECO:0000256" key="2">
    <source>
        <dbReference type="ARBA" id="ARBA00023015"/>
    </source>
</evidence>
<dbReference type="PROSITE" id="PS00622">
    <property type="entry name" value="HTH_LUXR_1"/>
    <property type="match status" value="1"/>
</dbReference>
<dbReference type="EMBL" id="AYXG01000014">
    <property type="protein sequence ID" value="EWC64325.1"/>
    <property type="molecule type" value="Genomic_DNA"/>
</dbReference>
<gene>
    <name evidence="8" type="ORF">UO65_0335</name>
</gene>
<reference evidence="8 9" key="1">
    <citation type="journal article" date="2014" name="Genome Announc.">
        <title>Draft Genome Sequence of the Antitrypanosomally Active Sponge-Associated Bacterium Actinokineospora sp. Strain EG49.</title>
        <authorList>
            <person name="Harjes J."/>
            <person name="Ryu T."/>
            <person name="Abdelmohsen U.R."/>
            <person name="Moitinho-Silva L."/>
            <person name="Horn H."/>
            <person name="Ravasi T."/>
            <person name="Hentschel U."/>
        </authorList>
    </citation>
    <scope>NUCLEOTIDE SEQUENCE [LARGE SCALE GENOMIC DNA]</scope>
    <source>
        <strain evidence="8 9">EG49</strain>
    </source>
</reference>
<feature type="domain" description="HTH luxR-type" evidence="6">
    <location>
        <begin position="153"/>
        <end position="224"/>
    </location>
</feature>
<dbReference type="InterPro" id="IPR016032">
    <property type="entry name" value="Sig_transdc_resp-reg_C-effctor"/>
</dbReference>
<feature type="modified residue" description="4-aspartylphosphate" evidence="5">
    <location>
        <position position="59"/>
    </location>
</feature>
<organism evidence="8 9">
    <name type="scientific">Actinokineospora spheciospongiae</name>
    <dbReference type="NCBI Taxonomy" id="909613"/>
    <lineage>
        <taxon>Bacteria</taxon>
        <taxon>Bacillati</taxon>
        <taxon>Actinomycetota</taxon>
        <taxon>Actinomycetes</taxon>
        <taxon>Pseudonocardiales</taxon>
        <taxon>Pseudonocardiaceae</taxon>
        <taxon>Actinokineospora</taxon>
    </lineage>
</organism>
<evidence type="ECO:0000313" key="8">
    <source>
        <dbReference type="EMBL" id="EWC64325.1"/>
    </source>
</evidence>
<dbReference type="GO" id="GO:0006355">
    <property type="term" value="P:regulation of DNA-templated transcription"/>
    <property type="evidence" value="ECO:0007669"/>
    <property type="project" value="InterPro"/>
</dbReference>
<evidence type="ECO:0000256" key="5">
    <source>
        <dbReference type="PROSITE-ProRule" id="PRU00169"/>
    </source>
</evidence>
<dbReference type="PANTHER" id="PTHR43214:SF24">
    <property type="entry name" value="TRANSCRIPTIONAL REGULATORY PROTEIN NARL-RELATED"/>
    <property type="match status" value="1"/>
</dbReference>
<comment type="caution">
    <text evidence="8">The sequence shown here is derived from an EMBL/GenBank/DDBJ whole genome shotgun (WGS) entry which is preliminary data.</text>
</comment>
<dbReference type="Pfam" id="PF00072">
    <property type="entry name" value="Response_reg"/>
    <property type="match status" value="1"/>
</dbReference>
<dbReference type="RefSeq" id="WP_035278034.1">
    <property type="nucleotide sequence ID" value="NZ_AYXG01000014.1"/>
</dbReference>
<keyword evidence="1 5" id="KW-0597">Phosphoprotein</keyword>
<dbReference type="PROSITE" id="PS50043">
    <property type="entry name" value="HTH_LUXR_2"/>
    <property type="match status" value="1"/>
</dbReference>
<evidence type="ECO:0000256" key="4">
    <source>
        <dbReference type="ARBA" id="ARBA00023163"/>
    </source>
</evidence>
<sequence>MPERPTTRVVLAEDHYLVREGTRLLLEDSGEVEVVAAVGNAVELLHAVGELRPDAVVTDIRMPPGHRTEGITAAHTIRAEHPGTGVVVLSQHADESYVFALFRDGTAGLAYPLKERVGDLDHLLGAIREVRAGRSSIDPRVVDILLRGHSRAADSPLSRLTKREYEVLRLMAQGHNNRAIAAALVIAESTVEKHGHSTFAKLGLGEEDTLHRRVSAVLTYLRHDPPT</sequence>
<dbReference type="Pfam" id="PF00196">
    <property type="entry name" value="GerE"/>
    <property type="match status" value="1"/>
</dbReference>
<accession>W7ITT1</accession>
<dbReference type="SUPFAM" id="SSF52172">
    <property type="entry name" value="CheY-like"/>
    <property type="match status" value="1"/>
</dbReference>
<dbReference type="GO" id="GO:0000160">
    <property type="term" value="P:phosphorelay signal transduction system"/>
    <property type="evidence" value="ECO:0007669"/>
    <property type="project" value="InterPro"/>
</dbReference>
<evidence type="ECO:0000259" key="7">
    <source>
        <dbReference type="PROSITE" id="PS50110"/>
    </source>
</evidence>
<dbReference type="STRING" id="909613.UO65_0335"/>
<evidence type="ECO:0000259" key="6">
    <source>
        <dbReference type="PROSITE" id="PS50043"/>
    </source>
</evidence>
<dbReference type="PATRIC" id="fig|909613.9.peg.348"/>
<dbReference type="CDD" id="cd17535">
    <property type="entry name" value="REC_NarL-like"/>
    <property type="match status" value="1"/>
</dbReference>
<dbReference type="PANTHER" id="PTHR43214">
    <property type="entry name" value="TWO-COMPONENT RESPONSE REGULATOR"/>
    <property type="match status" value="1"/>
</dbReference>
<dbReference type="PROSITE" id="PS50110">
    <property type="entry name" value="RESPONSE_REGULATORY"/>
    <property type="match status" value="1"/>
</dbReference>
<dbReference type="SMART" id="SM00448">
    <property type="entry name" value="REC"/>
    <property type="match status" value="1"/>
</dbReference>
<proteinExistence type="predicted"/>
<evidence type="ECO:0000256" key="1">
    <source>
        <dbReference type="ARBA" id="ARBA00022553"/>
    </source>
</evidence>
<keyword evidence="9" id="KW-1185">Reference proteome</keyword>
<dbReference type="InterPro" id="IPR058245">
    <property type="entry name" value="NreC/VraR/RcsB-like_REC"/>
</dbReference>
<dbReference type="Gene3D" id="3.40.50.2300">
    <property type="match status" value="1"/>
</dbReference>
<dbReference type="CDD" id="cd06170">
    <property type="entry name" value="LuxR_C_like"/>
    <property type="match status" value="1"/>
</dbReference>
<dbReference type="PRINTS" id="PR00038">
    <property type="entry name" value="HTHLUXR"/>
</dbReference>
<evidence type="ECO:0000256" key="3">
    <source>
        <dbReference type="ARBA" id="ARBA00023125"/>
    </source>
</evidence>
<evidence type="ECO:0000313" key="9">
    <source>
        <dbReference type="Proteomes" id="UP000019277"/>
    </source>
</evidence>
<dbReference type="Proteomes" id="UP000019277">
    <property type="component" value="Unassembled WGS sequence"/>
</dbReference>
<dbReference type="SUPFAM" id="SSF46894">
    <property type="entry name" value="C-terminal effector domain of the bipartite response regulators"/>
    <property type="match status" value="1"/>
</dbReference>